<dbReference type="VEuPathDB" id="VectorBase:ADAC004947"/>
<accession>W5JKB7</accession>
<reference evidence="2" key="3">
    <citation type="journal article" date="2013" name="Nucleic Acids Res.">
        <title>The genome of Anopheles darlingi, the main neotropical malaria vector.</title>
        <authorList>
            <person name="Marinotti O."/>
            <person name="Cerqueira G.C."/>
            <person name="de Almeida L.G."/>
            <person name="Ferro M.I."/>
            <person name="Loreto E.L."/>
            <person name="Zaha A."/>
            <person name="Teixeira S.M."/>
            <person name="Wespiser A.R."/>
            <person name="Almeida E Silva A."/>
            <person name="Schlindwein A.D."/>
            <person name="Pacheco A.C."/>
            <person name="Silva A.L."/>
            <person name="Graveley B.R."/>
            <person name="Walenz B.P."/>
            <person name="Lima Bde A."/>
            <person name="Ribeiro C.A."/>
            <person name="Nunes-Silva C.G."/>
            <person name="de Carvalho C.R."/>
            <person name="Soares C.M."/>
            <person name="de Menezes C.B."/>
            <person name="Matiolli C."/>
            <person name="Caffrey D."/>
            <person name="Araujo D.A."/>
            <person name="de Oliveira D.M."/>
            <person name="Golenbock D."/>
            <person name="Grisard E.C."/>
            <person name="Fantinatti-Garboggini F."/>
            <person name="de Carvalho F.M."/>
            <person name="Barcellos F.G."/>
            <person name="Prosdocimi F."/>
            <person name="May G."/>
            <person name="Azevedo Junior G.M."/>
            <person name="Guimaraes G.M."/>
            <person name="Goldman G.H."/>
            <person name="Padilha I.Q."/>
            <person name="Batista Jda S."/>
            <person name="Ferro J.A."/>
            <person name="Ribeiro J.M."/>
            <person name="Fietto J.L."/>
            <person name="Dabbas K.M."/>
            <person name="Cerdeira L."/>
            <person name="Agnez-Lima L.F."/>
            <person name="Brocchi M."/>
            <person name="de Carvalho M.O."/>
            <person name="Teixeira Mde M."/>
            <person name="Diniz Maia Mde M."/>
            <person name="Goldman M.H."/>
            <person name="Cruz Schneider M.P."/>
            <person name="Felipe M.S."/>
            <person name="Hungria M."/>
            <person name="Nicolas M.F."/>
            <person name="Pereira M."/>
            <person name="Montes M.A."/>
            <person name="Cantao M.E."/>
            <person name="Vincentz M."/>
            <person name="Rafael M.S."/>
            <person name="Silverman N."/>
            <person name="Stoco P.H."/>
            <person name="Souza R.C."/>
            <person name="Vicentini R."/>
            <person name="Gazzinelli R.T."/>
            <person name="Neves Rde O."/>
            <person name="Silva R."/>
            <person name="Astolfi-Filho S."/>
            <person name="Maciel T.E."/>
            <person name="Urmenyi T.P."/>
            <person name="Tadei W.P."/>
            <person name="Camargo E.P."/>
            <person name="de Vasconcelos A.T."/>
        </authorList>
    </citation>
    <scope>NUCLEOTIDE SEQUENCE</scope>
</reference>
<organism evidence="2">
    <name type="scientific">Anopheles darlingi</name>
    <name type="common">Mosquito</name>
    <dbReference type="NCBI Taxonomy" id="43151"/>
    <lineage>
        <taxon>Eukaryota</taxon>
        <taxon>Metazoa</taxon>
        <taxon>Ecdysozoa</taxon>
        <taxon>Arthropoda</taxon>
        <taxon>Hexapoda</taxon>
        <taxon>Insecta</taxon>
        <taxon>Pterygota</taxon>
        <taxon>Neoptera</taxon>
        <taxon>Endopterygota</taxon>
        <taxon>Diptera</taxon>
        <taxon>Nematocera</taxon>
        <taxon>Culicoidea</taxon>
        <taxon>Culicidae</taxon>
        <taxon>Anophelinae</taxon>
        <taxon>Anopheles</taxon>
    </lineage>
</organism>
<evidence type="ECO:0000313" key="3">
    <source>
        <dbReference type="EnsemblMetazoa" id="ADAC004947-PA"/>
    </source>
</evidence>
<dbReference type="Proteomes" id="UP000000673">
    <property type="component" value="Unassembled WGS sequence"/>
</dbReference>
<dbReference type="HOGENOM" id="CLU_2147937_0_0_1"/>
<reference evidence="3" key="4">
    <citation type="submission" date="2015-06" db="UniProtKB">
        <authorList>
            <consortium name="EnsemblMetazoa"/>
        </authorList>
    </citation>
    <scope>IDENTIFICATION</scope>
</reference>
<name>W5JKB7_ANODA</name>
<proteinExistence type="predicted"/>
<evidence type="ECO:0000313" key="2">
    <source>
        <dbReference type="EMBL" id="ETN63330.1"/>
    </source>
</evidence>
<reference evidence="2 4" key="1">
    <citation type="journal article" date="2010" name="BMC Genomics">
        <title>Combination of measures distinguishes pre-miRNAs from other stem-loops in the genome of the newly sequenced Anopheles darlingi.</title>
        <authorList>
            <person name="Mendes N.D."/>
            <person name="Freitas A.T."/>
            <person name="Vasconcelos A.T."/>
            <person name="Sagot M.F."/>
        </authorList>
    </citation>
    <scope>NUCLEOTIDE SEQUENCE</scope>
</reference>
<dbReference type="EMBL" id="ADMH02001263">
    <property type="protein sequence ID" value="ETN63330.1"/>
    <property type="molecule type" value="Genomic_DNA"/>
</dbReference>
<keyword evidence="1" id="KW-1133">Transmembrane helix</keyword>
<protein>
    <submittedName>
        <fullName evidence="2 3">Uncharacterized protein</fullName>
    </submittedName>
</protein>
<reference evidence="2" key="2">
    <citation type="submission" date="2010-05" db="EMBL/GenBank/DDBJ databases">
        <authorList>
            <person name="Almeida L.G."/>
            <person name="Nicolas M.F."/>
            <person name="Souza R.C."/>
            <person name="Vasconcelos A.T.R."/>
        </authorList>
    </citation>
    <scope>NUCLEOTIDE SEQUENCE</scope>
</reference>
<dbReference type="AlphaFoldDB" id="W5JKB7"/>
<gene>
    <name evidence="2" type="ORF">AND_004947</name>
</gene>
<sequence>MPSTFVIINVGHRCTLQRFGACSGIVTWLRNKASKNEPSTGWYPLLLLLLLLLLGLLLMFVHCVLHFPVKVEERRVVCRDVDETKHDYGNRKAIYCEKFSVVRSGGNSSKKK</sequence>
<keyword evidence="4" id="KW-1185">Reference proteome</keyword>
<evidence type="ECO:0000256" key="1">
    <source>
        <dbReference type="SAM" id="Phobius"/>
    </source>
</evidence>
<keyword evidence="1" id="KW-0472">Membrane</keyword>
<dbReference type="EnsemblMetazoa" id="ADAC004947-RA">
    <property type="protein sequence ID" value="ADAC004947-PA"/>
    <property type="gene ID" value="ADAC004947"/>
</dbReference>
<keyword evidence="1" id="KW-0812">Transmembrane</keyword>
<feature type="transmembrane region" description="Helical" evidence="1">
    <location>
        <begin position="42"/>
        <end position="65"/>
    </location>
</feature>
<evidence type="ECO:0000313" key="4">
    <source>
        <dbReference type="Proteomes" id="UP000000673"/>
    </source>
</evidence>